<dbReference type="OrthoDB" id="5734556at2"/>
<dbReference type="Gene3D" id="3.30.530.20">
    <property type="match status" value="1"/>
</dbReference>
<reference evidence="2 3" key="1">
    <citation type="submission" date="2018-02" db="EMBL/GenBank/DDBJ databases">
        <title>Genome sequencing of Solimonas sp. HR-BB.</title>
        <authorList>
            <person name="Lee Y."/>
            <person name="Jeon C.O."/>
        </authorList>
    </citation>
    <scope>NUCLEOTIDE SEQUENCE [LARGE SCALE GENOMIC DNA]</scope>
    <source>
        <strain evidence="2 3">HR-BB</strain>
    </source>
</reference>
<keyword evidence="3" id="KW-1185">Reference proteome</keyword>
<evidence type="ECO:0000313" key="2">
    <source>
        <dbReference type="EMBL" id="PPE71862.1"/>
    </source>
</evidence>
<sequence length="243" mass="26712">MPPAGLQPPASSRTLAFESPESRMPSMTRLLTLFLLLAVPFAQAADEGWRLDKEQDGIQVYTRAVEGQKIREIRGVVGIKARLSAVVAVLNDVPATPELSDAIGEAQVLQRQSAARYQIYQLLKMPWPLDNRDIVSQREIRQDAQTLAVTIADAATPDAIPPKSGIVRIQKSRQQWTLTPQADGSVLAEMRAMTDPAGPIPSSVINSMSVGAPFKSLQKLRVLVQQPKYRDARPDFIKEPPAR</sequence>
<protein>
    <recommendedName>
        <fullName evidence="1">START domain-containing protein</fullName>
    </recommendedName>
</protein>
<dbReference type="SUPFAM" id="SSF55961">
    <property type="entry name" value="Bet v1-like"/>
    <property type="match status" value="1"/>
</dbReference>
<dbReference type="SMART" id="SM00234">
    <property type="entry name" value="START"/>
    <property type="match status" value="1"/>
</dbReference>
<name>A0A2S5TA76_9GAMM</name>
<gene>
    <name evidence="2" type="ORF">C3942_21340</name>
</gene>
<dbReference type="Pfam" id="PF01852">
    <property type="entry name" value="START"/>
    <property type="match status" value="1"/>
</dbReference>
<dbReference type="GO" id="GO:0008289">
    <property type="term" value="F:lipid binding"/>
    <property type="evidence" value="ECO:0007669"/>
    <property type="project" value="InterPro"/>
</dbReference>
<evidence type="ECO:0000259" key="1">
    <source>
        <dbReference type="PROSITE" id="PS50848"/>
    </source>
</evidence>
<dbReference type="EMBL" id="PSNW01000019">
    <property type="protein sequence ID" value="PPE71862.1"/>
    <property type="molecule type" value="Genomic_DNA"/>
</dbReference>
<dbReference type="InterPro" id="IPR028347">
    <property type="entry name" value="START_dom_prot"/>
</dbReference>
<dbReference type="PANTHER" id="PTHR19308">
    <property type="entry name" value="PHOSPHATIDYLCHOLINE TRANSFER PROTEIN"/>
    <property type="match status" value="1"/>
</dbReference>
<dbReference type="GO" id="GO:0005737">
    <property type="term" value="C:cytoplasm"/>
    <property type="evidence" value="ECO:0007669"/>
    <property type="project" value="UniProtKB-ARBA"/>
</dbReference>
<dbReference type="PIRSF" id="PIRSF039033">
    <property type="entry name" value="START_dom"/>
    <property type="match status" value="1"/>
</dbReference>
<dbReference type="PROSITE" id="PS50848">
    <property type="entry name" value="START"/>
    <property type="match status" value="1"/>
</dbReference>
<dbReference type="InterPro" id="IPR051213">
    <property type="entry name" value="START_lipid_transfer"/>
</dbReference>
<dbReference type="InterPro" id="IPR002913">
    <property type="entry name" value="START_lipid-bd_dom"/>
</dbReference>
<dbReference type="Proteomes" id="UP000238220">
    <property type="component" value="Unassembled WGS sequence"/>
</dbReference>
<organism evidence="2 3">
    <name type="scientific">Solimonas fluminis</name>
    <dbReference type="NCBI Taxonomy" id="2086571"/>
    <lineage>
        <taxon>Bacteria</taxon>
        <taxon>Pseudomonadati</taxon>
        <taxon>Pseudomonadota</taxon>
        <taxon>Gammaproteobacteria</taxon>
        <taxon>Nevskiales</taxon>
        <taxon>Nevskiaceae</taxon>
        <taxon>Solimonas</taxon>
    </lineage>
</organism>
<evidence type="ECO:0000313" key="3">
    <source>
        <dbReference type="Proteomes" id="UP000238220"/>
    </source>
</evidence>
<proteinExistence type="predicted"/>
<comment type="caution">
    <text evidence="2">The sequence shown here is derived from an EMBL/GenBank/DDBJ whole genome shotgun (WGS) entry which is preliminary data.</text>
</comment>
<dbReference type="PANTHER" id="PTHR19308:SF14">
    <property type="entry name" value="START DOMAIN-CONTAINING PROTEIN"/>
    <property type="match status" value="1"/>
</dbReference>
<dbReference type="AlphaFoldDB" id="A0A2S5TA76"/>
<accession>A0A2S5TA76</accession>
<dbReference type="InterPro" id="IPR023393">
    <property type="entry name" value="START-like_dom_sf"/>
</dbReference>
<feature type="domain" description="START" evidence="1">
    <location>
        <begin position="42"/>
        <end position="229"/>
    </location>
</feature>